<keyword evidence="3" id="KW-1185">Reference proteome</keyword>
<dbReference type="RefSeq" id="WP_201083681.1">
    <property type="nucleotide sequence ID" value="NZ_CP067423.1"/>
</dbReference>
<evidence type="ECO:0000256" key="1">
    <source>
        <dbReference type="SAM" id="MobiDB-lite"/>
    </source>
</evidence>
<dbReference type="EMBL" id="CP067423">
    <property type="protein sequence ID" value="QQP93850.1"/>
    <property type="molecule type" value="Genomic_DNA"/>
</dbReference>
<evidence type="ECO:0000313" key="3">
    <source>
        <dbReference type="Proteomes" id="UP000595197"/>
    </source>
</evidence>
<reference evidence="2" key="1">
    <citation type="submission" date="2021-02" db="EMBL/GenBank/DDBJ databases">
        <title>Skermanella TT6 skin isolate.</title>
        <authorList>
            <person name="Lee K."/>
            <person name="Ganzorig M."/>
        </authorList>
    </citation>
    <scope>NUCLEOTIDE SEQUENCE</scope>
    <source>
        <strain evidence="2">TT6</strain>
    </source>
</reference>
<name>A0ABX7BHK1_9PROT</name>
<gene>
    <name evidence="2" type="ORF">IGS68_34575</name>
</gene>
<evidence type="ECO:0000313" key="2">
    <source>
        <dbReference type="EMBL" id="QQP93850.1"/>
    </source>
</evidence>
<keyword evidence="2" id="KW-0614">Plasmid</keyword>
<dbReference type="Proteomes" id="UP000595197">
    <property type="component" value="Plasmid pTT6-3"/>
</dbReference>
<proteinExistence type="predicted"/>
<protein>
    <submittedName>
        <fullName evidence="2">Uncharacterized protein</fullName>
    </submittedName>
</protein>
<feature type="region of interest" description="Disordered" evidence="1">
    <location>
        <begin position="1"/>
        <end position="24"/>
    </location>
</feature>
<geneLocation type="plasmid" evidence="2 3">
    <name>pTT6-3</name>
</geneLocation>
<organism evidence="2 3">
    <name type="scientific">Skermanella cutis</name>
    <dbReference type="NCBI Taxonomy" id="2775420"/>
    <lineage>
        <taxon>Bacteria</taxon>
        <taxon>Pseudomonadati</taxon>
        <taxon>Pseudomonadota</taxon>
        <taxon>Alphaproteobacteria</taxon>
        <taxon>Rhodospirillales</taxon>
        <taxon>Azospirillaceae</taxon>
        <taxon>Skermanella</taxon>
    </lineage>
</organism>
<accession>A0ABX7BHK1</accession>
<sequence>MAATHQPASDPAIPDPGEPHRQRTRTCLSCGRPFASAHIGHRVCRRCKTLDAWKSGTADFDSHDGFQGRTTLCRTV</sequence>